<sequence>MQLISACLKALRNIVSTDEHSLRVPIKTDDLGDKDTEHRRYKVELEIIKHHHGENSEIGAKVTSWLKQSKASVLVYLIGSMCAIPTTMLVATALSNIVCNLTKDDLRCIEQTQHVLDATRETRSQSFLLQQTITKRRLLDESRERNYKESGKKSTSTRHGRNIPYYCESDVEECLDSDLENLEESKNKNARSLVREHVMPNSSFSYTPNKPVEEYSARIICDFNMTIQLYLMPKVLDRDMLERSYIIECLSPILHAFRNAFPDVGRKRREINQRGKQHVYELSDARELLNVEVSGPCRFTKKHTVGDIKKLLVMAICSLCRLLGNNLDFNIKDAKDVKLIISRL</sequence>
<proteinExistence type="predicted"/>
<organism evidence="2 3">
    <name type="scientific">Acaulospora morrowiae</name>
    <dbReference type="NCBI Taxonomy" id="94023"/>
    <lineage>
        <taxon>Eukaryota</taxon>
        <taxon>Fungi</taxon>
        <taxon>Fungi incertae sedis</taxon>
        <taxon>Mucoromycota</taxon>
        <taxon>Glomeromycotina</taxon>
        <taxon>Glomeromycetes</taxon>
        <taxon>Diversisporales</taxon>
        <taxon>Acaulosporaceae</taxon>
        <taxon>Acaulospora</taxon>
    </lineage>
</organism>
<evidence type="ECO:0000313" key="3">
    <source>
        <dbReference type="Proteomes" id="UP000789342"/>
    </source>
</evidence>
<evidence type="ECO:0000256" key="1">
    <source>
        <dbReference type="SAM" id="Phobius"/>
    </source>
</evidence>
<reference evidence="2" key="1">
    <citation type="submission" date="2021-06" db="EMBL/GenBank/DDBJ databases">
        <authorList>
            <person name="Kallberg Y."/>
            <person name="Tangrot J."/>
            <person name="Rosling A."/>
        </authorList>
    </citation>
    <scope>NUCLEOTIDE SEQUENCE</scope>
    <source>
        <strain evidence="2">CL551</strain>
    </source>
</reference>
<keyword evidence="3" id="KW-1185">Reference proteome</keyword>
<dbReference type="OrthoDB" id="2446996at2759"/>
<keyword evidence="1" id="KW-1133">Transmembrane helix</keyword>
<name>A0A9N9BHK3_9GLOM</name>
<evidence type="ECO:0000313" key="2">
    <source>
        <dbReference type="EMBL" id="CAG8564851.1"/>
    </source>
</evidence>
<dbReference type="AlphaFoldDB" id="A0A9N9BHK3"/>
<dbReference type="EMBL" id="CAJVPV010004022">
    <property type="protein sequence ID" value="CAG8564851.1"/>
    <property type="molecule type" value="Genomic_DNA"/>
</dbReference>
<accession>A0A9N9BHK3</accession>
<comment type="caution">
    <text evidence="2">The sequence shown here is derived from an EMBL/GenBank/DDBJ whole genome shotgun (WGS) entry which is preliminary data.</text>
</comment>
<feature type="transmembrane region" description="Helical" evidence="1">
    <location>
        <begin position="73"/>
        <end position="94"/>
    </location>
</feature>
<keyword evidence="1" id="KW-0812">Transmembrane</keyword>
<keyword evidence="1" id="KW-0472">Membrane</keyword>
<protein>
    <submittedName>
        <fullName evidence="2">14239_t:CDS:1</fullName>
    </submittedName>
</protein>
<dbReference type="Proteomes" id="UP000789342">
    <property type="component" value="Unassembled WGS sequence"/>
</dbReference>
<gene>
    <name evidence="2" type="ORF">AMORRO_LOCUS6188</name>
</gene>